<evidence type="ECO:0000313" key="5">
    <source>
        <dbReference type="EMBL" id="KAF7635536.1"/>
    </source>
</evidence>
<dbReference type="AlphaFoldDB" id="A0A8S9ZR58"/>
<evidence type="ECO:0000259" key="4">
    <source>
        <dbReference type="PROSITE" id="PS51670"/>
    </source>
</evidence>
<dbReference type="InterPro" id="IPR003582">
    <property type="entry name" value="ShKT_dom"/>
</dbReference>
<sequence length="507" mass="58480">MLYIIFYYLILNISTTIRANIFGQINDQEGIPVNLKMTTISTGRRIHSHGEKEKIFPPSQQNNFDKNEIIGKIQKRIKNIKKEEEDEDFNTHELCCFWAVAGECNNNPFWMRVKCPMTCGTCGCKVKRADKCKSTGVKCILTTTTTISTSTEQTTKTTLTTTTTKGPTPPPLTTTPTTTISTKKRKTRPTPPPKMPGHRPQRPKQWKSSTPKETSKHPKIVSLKKEYPFNPSFISKNNFVNGDGVSDLNNLNNDYYSDETEEPQLIEEENIYSTTIKFKQIYEEYLKKNNKLNKENKKIINKNWLNNLKTTPIEPLTLPTDKTITTTTTIITTTTTTKRQTCFNYHKLCEFWADMGECESNPFWMRPHCQKSCSSCGESLGDISTPKPKSGCSNIHILCPFWAFIGECGRNPRWMGMHCRATLNLMFMLDKYFLEVPDKQTDRNRSTLFHRRRFPHLRLNPLIKYLITEIVFGCIRLESIETDTLISKNYFLINLKSTSNYIFIIIE</sequence>
<dbReference type="OrthoDB" id="5920234at2759"/>
<evidence type="ECO:0000256" key="1">
    <source>
        <dbReference type="PROSITE-ProRule" id="PRU01005"/>
    </source>
</evidence>
<feature type="region of interest" description="Disordered" evidence="2">
    <location>
        <begin position="150"/>
        <end position="218"/>
    </location>
</feature>
<protein>
    <submittedName>
        <fullName evidence="5">ShKT domain-containing protein</fullName>
    </submittedName>
</protein>
<feature type="compositionally biased region" description="Basic residues" evidence="2">
    <location>
        <begin position="196"/>
        <end position="205"/>
    </location>
</feature>
<feature type="signal peptide" evidence="3">
    <location>
        <begin position="1"/>
        <end position="19"/>
    </location>
</feature>
<feature type="disulfide bond" evidence="1">
    <location>
        <begin position="342"/>
        <end position="376"/>
    </location>
</feature>
<dbReference type="Proteomes" id="UP000605970">
    <property type="component" value="Unassembled WGS sequence"/>
</dbReference>
<evidence type="ECO:0000256" key="2">
    <source>
        <dbReference type="SAM" id="MobiDB-lite"/>
    </source>
</evidence>
<accession>A0A8S9ZR58</accession>
<reference evidence="5" key="1">
    <citation type="journal article" date="2020" name="Ecol. Evol.">
        <title>Genome structure and content of the rice root-knot nematode (Meloidogyne graminicola).</title>
        <authorList>
            <person name="Phan N.T."/>
            <person name="Danchin E.G.J."/>
            <person name="Klopp C."/>
            <person name="Perfus-Barbeoch L."/>
            <person name="Kozlowski D.K."/>
            <person name="Koutsovoulos G.D."/>
            <person name="Lopez-Roques C."/>
            <person name="Bouchez O."/>
            <person name="Zahm M."/>
            <person name="Besnard G."/>
            <person name="Bellafiore S."/>
        </authorList>
    </citation>
    <scope>NUCLEOTIDE SEQUENCE</scope>
    <source>
        <strain evidence="5">VN-18</strain>
    </source>
</reference>
<keyword evidence="3" id="KW-0732">Signal</keyword>
<feature type="chain" id="PRO_5035856031" evidence="3">
    <location>
        <begin position="20"/>
        <end position="507"/>
    </location>
</feature>
<name>A0A8S9ZR58_9BILA</name>
<evidence type="ECO:0000313" key="6">
    <source>
        <dbReference type="Proteomes" id="UP000605970"/>
    </source>
</evidence>
<dbReference type="PROSITE" id="PS51670">
    <property type="entry name" value="SHKT"/>
    <property type="match status" value="2"/>
</dbReference>
<organism evidence="5 6">
    <name type="scientific">Meloidogyne graminicola</name>
    <dbReference type="NCBI Taxonomy" id="189291"/>
    <lineage>
        <taxon>Eukaryota</taxon>
        <taxon>Metazoa</taxon>
        <taxon>Ecdysozoa</taxon>
        <taxon>Nematoda</taxon>
        <taxon>Chromadorea</taxon>
        <taxon>Rhabditida</taxon>
        <taxon>Tylenchina</taxon>
        <taxon>Tylenchomorpha</taxon>
        <taxon>Tylenchoidea</taxon>
        <taxon>Meloidogynidae</taxon>
        <taxon>Meloidogyninae</taxon>
        <taxon>Meloidogyne</taxon>
    </lineage>
</organism>
<comment type="caution">
    <text evidence="1">Lacks conserved residue(s) required for the propagation of feature annotation.</text>
</comment>
<feature type="domain" description="ShKT" evidence="4">
    <location>
        <begin position="342"/>
        <end position="376"/>
    </location>
</feature>
<proteinExistence type="predicted"/>
<dbReference type="SMART" id="SM00254">
    <property type="entry name" value="ShKT"/>
    <property type="match status" value="3"/>
</dbReference>
<keyword evidence="6" id="KW-1185">Reference proteome</keyword>
<dbReference type="EMBL" id="JABEBT010000041">
    <property type="protein sequence ID" value="KAF7635536.1"/>
    <property type="molecule type" value="Genomic_DNA"/>
</dbReference>
<feature type="domain" description="ShKT" evidence="4">
    <location>
        <begin position="84"/>
        <end position="122"/>
    </location>
</feature>
<gene>
    <name evidence="5" type="ORF">Mgra_00005078</name>
</gene>
<feature type="compositionally biased region" description="Low complexity" evidence="2">
    <location>
        <begin position="150"/>
        <end position="166"/>
    </location>
</feature>
<dbReference type="Pfam" id="PF01549">
    <property type="entry name" value="ShK"/>
    <property type="match status" value="3"/>
</dbReference>
<comment type="caution">
    <text evidence="5">The sequence shown here is derived from an EMBL/GenBank/DDBJ whole genome shotgun (WGS) entry which is preliminary data.</text>
</comment>
<evidence type="ECO:0000256" key="3">
    <source>
        <dbReference type="SAM" id="SignalP"/>
    </source>
</evidence>
<keyword evidence="1" id="KW-1015">Disulfide bond</keyword>